<accession>A0A9W6RNZ8</accession>
<evidence type="ECO:0000313" key="1">
    <source>
        <dbReference type="EMBL" id="GLY78974.1"/>
    </source>
</evidence>
<evidence type="ECO:0000313" key="2">
    <source>
        <dbReference type="Proteomes" id="UP001165135"/>
    </source>
</evidence>
<sequence length="142" mass="14148">MRLVDAGATPPAPVHRSAGRTVWVMDSIAFGSATLRGDVIVTGSHGGVSAGEYAASYDVAVVACNDAGTGKNAAGVAGLRALDGTGIAAVGVAHDSARIGDGHDTWENGVVSFVNEHARALGIRTGASLKDQIVALVDQGGI</sequence>
<protein>
    <submittedName>
        <fullName evidence="1">Uncharacterized protein</fullName>
    </submittedName>
</protein>
<comment type="caution">
    <text evidence="1">The sequence shown here is derived from an EMBL/GenBank/DDBJ whole genome shotgun (WGS) entry which is preliminary data.</text>
</comment>
<dbReference type="Proteomes" id="UP001165135">
    <property type="component" value="Unassembled WGS sequence"/>
</dbReference>
<dbReference type="EMBL" id="BSTJ01000010">
    <property type="protein sequence ID" value="GLY78974.1"/>
    <property type="molecule type" value="Genomic_DNA"/>
</dbReference>
<proteinExistence type="predicted"/>
<name>A0A9W6RNZ8_9ACTN</name>
<dbReference type="AlphaFoldDB" id="A0A9W6RNZ8"/>
<reference evidence="1" key="1">
    <citation type="submission" date="2023-03" db="EMBL/GenBank/DDBJ databases">
        <title>Actinoallomurus iriomotensis NBRC 103681.</title>
        <authorList>
            <person name="Ichikawa N."/>
            <person name="Sato H."/>
            <person name="Tonouchi N."/>
        </authorList>
    </citation>
    <scope>NUCLEOTIDE SEQUENCE</scope>
    <source>
        <strain evidence="1">NBRC 103681</strain>
    </source>
</reference>
<gene>
    <name evidence="1" type="ORF">Airi01_072410</name>
</gene>
<organism evidence="1 2">
    <name type="scientific">Actinoallomurus iriomotensis</name>
    <dbReference type="NCBI Taxonomy" id="478107"/>
    <lineage>
        <taxon>Bacteria</taxon>
        <taxon>Bacillati</taxon>
        <taxon>Actinomycetota</taxon>
        <taxon>Actinomycetes</taxon>
        <taxon>Streptosporangiales</taxon>
        <taxon>Thermomonosporaceae</taxon>
        <taxon>Actinoallomurus</taxon>
    </lineage>
</organism>